<dbReference type="Gene3D" id="3.30.70.60">
    <property type="match status" value="1"/>
</dbReference>
<dbReference type="InterPro" id="IPR014717">
    <property type="entry name" value="Transl_elong_EF1B/ribsomal_bS6"/>
</dbReference>
<accession>A0A2H0UFB0</accession>
<evidence type="ECO:0000256" key="1">
    <source>
        <dbReference type="SAM" id="Phobius"/>
    </source>
</evidence>
<evidence type="ECO:0000313" key="3">
    <source>
        <dbReference type="Proteomes" id="UP000229344"/>
    </source>
</evidence>
<proteinExistence type="predicted"/>
<protein>
    <recommendedName>
        <fullName evidence="4">Type 4a pilus biogenesis protein PilO</fullName>
    </recommendedName>
</protein>
<reference evidence="3" key="1">
    <citation type="submission" date="2017-09" db="EMBL/GenBank/DDBJ databases">
        <title>Depth-based differentiation of microbial function through sediment-hosted aquifers and enrichment of novel symbionts in the deep terrestrial subsurface.</title>
        <authorList>
            <person name="Probst A.J."/>
            <person name="Ladd B."/>
            <person name="Jarett J.K."/>
            <person name="Geller-Mcgrath D.E."/>
            <person name="Sieber C.M.K."/>
            <person name="Emerson J.B."/>
            <person name="Anantharaman K."/>
            <person name="Thomas B.C."/>
            <person name="Malmstrom R."/>
            <person name="Stieglmeier M."/>
            <person name="Klingl A."/>
            <person name="Woyke T."/>
            <person name="Ryan C.M."/>
            <person name="Banfield J.F."/>
        </authorList>
    </citation>
    <scope>NUCLEOTIDE SEQUENCE [LARGE SCALE GENOMIC DNA]</scope>
</reference>
<evidence type="ECO:0008006" key="4">
    <source>
        <dbReference type="Google" id="ProtNLM"/>
    </source>
</evidence>
<dbReference type="AlphaFoldDB" id="A0A2H0UFB0"/>
<gene>
    <name evidence="2" type="ORF">COU16_02755</name>
</gene>
<organism evidence="2 3">
    <name type="scientific">Candidatus Kaiserbacteria bacterium CG10_big_fil_rev_8_21_14_0_10_47_16</name>
    <dbReference type="NCBI Taxonomy" id="1974608"/>
    <lineage>
        <taxon>Bacteria</taxon>
        <taxon>Candidatus Kaiseribacteriota</taxon>
    </lineage>
</organism>
<dbReference type="Proteomes" id="UP000229344">
    <property type="component" value="Unassembled WGS sequence"/>
</dbReference>
<sequence>MFRTAQVIILAVIAFFVFAFLTRPLFVDIRAVQKELDSYKTAVAQASEFNQLLSRIVSEQSNISPLNRDRLNALLPTTLDPVTSLVDIQALASVHGMVVASAATASSEGNGASIEKVVSPIGVAGVNAEKVSLEILGTYDQFKAFLIDLEQSLPLVEVGSVNFKVADGDLTKYTMELYLPEWDPNTLSGTEVFDPGTGGEAL</sequence>
<name>A0A2H0UFB0_9BACT</name>
<feature type="transmembrane region" description="Helical" evidence="1">
    <location>
        <begin position="7"/>
        <end position="26"/>
    </location>
</feature>
<evidence type="ECO:0000313" key="2">
    <source>
        <dbReference type="EMBL" id="PIR84475.1"/>
    </source>
</evidence>
<keyword evidence="1" id="KW-1133">Transmembrane helix</keyword>
<dbReference type="EMBL" id="PFBI01000006">
    <property type="protein sequence ID" value="PIR84475.1"/>
    <property type="molecule type" value="Genomic_DNA"/>
</dbReference>
<comment type="caution">
    <text evidence="2">The sequence shown here is derived from an EMBL/GenBank/DDBJ whole genome shotgun (WGS) entry which is preliminary data.</text>
</comment>
<keyword evidence="1" id="KW-0472">Membrane</keyword>
<keyword evidence="1" id="KW-0812">Transmembrane</keyword>